<dbReference type="EMBL" id="BGZK01001041">
    <property type="protein sequence ID" value="GBP69441.1"/>
    <property type="molecule type" value="Genomic_DNA"/>
</dbReference>
<comment type="caution">
    <text evidence="1">The sequence shown here is derived from an EMBL/GenBank/DDBJ whole genome shotgun (WGS) entry which is preliminary data.</text>
</comment>
<proteinExistence type="predicted"/>
<evidence type="ECO:0000313" key="1">
    <source>
        <dbReference type="EMBL" id="GBP69441.1"/>
    </source>
</evidence>
<keyword evidence="2" id="KW-1185">Reference proteome</keyword>
<sequence length="96" mass="10758">MAPENESRNSTPALFRLINIRNYRNPGYPQRHKGNCRTVPRPERFFASFGRPRRYLRRGTPRAALDPPPALGGTPVRLRGCTPAINVPHGLVSAVK</sequence>
<reference evidence="1 2" key="1">
    <citation type="journal article" date="2019" name="Commun. Biol.">
        <title>The bagworm genome reveals a unique fibroin gene that provides high tensile strength.</title>
        <authorList>
            <person name="Kono N."/>
            <person name="Nakamura H."/>
            <person name="Ohtoshi R."/>
            <person name="Tomita M."/>
            <person name="Numata K."/>
            <person name="Arakawa K."/>
        </authorList>
    </citation>
    <scope>NUCLEOTIDE SEQUENCE [LARGE SCALE GENOMIC DNA]</scope>
</reference>
<protein>
    <submittedName>
        <fullName evidence="1">Uncharacterized protein</fullName>
    </submittedName>
</protein>
<accession>A0A4C1XZI6</accession>
<evidence type="ECO:0000313" key="2">
    <source>
        <dbReference type="Proteomes" id="UP000299102"/>
    </source>
</evidence>
<name>A0A4C1XZI6_EUMVA</name>
<dbReference type="AlphaFoldDB" id="A0A4C1XZI6"/>
<organism evidence="1 2">
    <name type="scientific">Eumeta variegata</name>
    <name type="common">Bagworm moth</name>
    <name type="synonym">Eumeta japonica</name>
    <dbReference type="NCBI Taxonomy" id="151549"/>
    <lineage>
        <taxon>Eukaryota</taxon>
        <taxon>Metazoa</taxon>
        <taxon>Ecdysozoa</taxon>
        <taxon>Arthropoda</taxon>
        <taxon>Hexapoda</taxon>
        <taxon>Insecta</taxon>
        <taxon>Pterygota</taxon>
        <taxon>Neoptera</taxon>
        <taxon>Endopterygota</taxon>
        <taxon>Lepidoptera</taxon>
        <taxon>Glossata</taxon>
        <taxon>Ditrysia</taxon>
        <taxon>Tineoidea</taxon>
        <taxon>Psychidae</taxon>
        <taxon>Oiketicinae</taxon>
        <taxon>Eumeta</taxon>
    </lineage>
</organism>
<dbReference type="Proteomes" id="UP000299102">
    <property type="component" value="Unassembled WGS sequence"/>
</dbReference>
<gene>
    <name evidence="1" type="ORF">EVAR_48798_1</name>
</gene>